<accession>A0A6J5NN13</accession>
<protein>
    <submittedName>
        <fullName evidence="1">Uncharacterized protein</fullName>
    </submittedName>
</protein>
<feature type="non-terminal residue" evidence="1">
    <location>
        <position position="1"/>
    </location>
</feature>
<organism evidence="1">
    <name type="scientific">uncultured Caudovirales phage</name>
    <dbReference type="NCBI Taxonomy" id="2100421"/>
    <lineage>
        <taxon>Viruses</taxon>
        <taxon>Duplodnaviria</taxon>
        <taxon>Heunggongvirae</taxon>
        <taxon>Uroviricota</taxon>
        <taxon>Caudoviricetes</taxon>
        <taxon>Peduoviridae</taxon>
        <taxon>Maltschvirus</taxon>
        <taxon>Maltschvirus maltsch</taxon>
    </lineage>
</organism>
<evidence type="ECO:0000313" key="1">
    <source>
        <dbReference type="EMBL" id="CAB4158378.1"/>
    </source>
</evidence>
<reference evidence="1" key="1">
    <citation type="submission" date="2020-04" db="EMBL/GenBank/DDBJ databases">
        <authorList>
            <person name="Chiriac C."/>
            <person name="Salcher M."/>
            <person name="Ghai R."/>
            <person name="Kavagutti S V."/>
        </authorList>
    </citation>
    <scope>NUCLEOTIDE SEQUENCE</scope>
</reference>
<proteinExistence type="predicted"/>
<name>A0A6J5NN13_9CAUD</name>
<gene>
    <name evidence="1" type="ORF">UFOVP701_1</name>
</gene>
<dbReference type="EMBL" id="LR796680">
    <property type="protein sequence ID" value="CAB4158378.1"/>
    <property type="molecule type" value="Genomic_DNA"/>
</dbReference>
<sequence>TMIRLYGTGSGSPATDAGGGSTYISNTMINDSGYTANTFGNGEIYIPNFSSSNHKSISVDGVSENNATTALMMFTAGLWSNTAAITSIQLTSNVGNFVSGSSFYLYGIKNS</sequence>